<dbReference type="EMBL" id="FQVI01000001">
    <property type="protein sequence ID" value="SHE35980.1"/>
    <property type="molecule type" value="Genomic_DNA"/>
</dbReference>
<feature type="signal peptide" evidence="2">
    <location>
        <begin position="1"/>
        <end position="24"/>
    </location>
</feature>
<feature type="chain" id="PRO_5012070023" evidence="2">
    <location>
        <begin position="25"/>
        <end position="272"/>
    </location>
</feature>
<dbReference type="Gene3D" id="3.40.33.10">
    <property type="entry name" value="CAP"/>
    <property type="match status" value="1"/>
</dbReference>
<keyword evidence="2" id="KW-0732">Signal</keyword>
<proteinExistence type="predicted"/>
<dbReference type="RefSeq" id="WP_072848437.1">
    <property type="nucleotide sequence ID" value="NZ_FQVI01000001.1"/>
</dbReference>
<feature type="domain" description="SCP" evidence="3">
    <location>
        <begin position="156"/>
        <end position="270"/>
    </location>
</feature>
<name>A0A1M4SUV2_9CLOT</name>
<feature type="region of interest" description="Disordered" evidence="1">
    <location>
        <begin position="70"/>
        <end position="147"/>
    </location>
</feature>
<dbReference type="STRING" id="1122155.SAMN02745158_00275"/>
<accession>A0A1M4SUV2</accession>
<keyword evidence="5" id="KW-1185">Reference proteome</keyword>
<protein>
    <submittedName>
        <fullName evidence="4">Cysteine-rich secretory protein family protein</fullName>
    </submittedName>
</protein>
<evidence type="ECO:0000313" key="4">
    <source>
        <dbReference type="EMBL" id="SHE35980.1"/>
    </source>
</evidence>
<dbReference type="InterPro" id="IPR014044">
    <property type="entry name" value="CAP_dom"/>
</dbReference>
<dbReference type="InterPro" id="IPR035940">
    <property type="entry name" value="CAP_sf"/>
</dbReference>
<sequence>MFKHSLSILATAIAVAGSSLPVYASGSEDMISQQLNGKGVIVIGTGQLADCPELNLPGIIIPGLPDCNFPEIPGLPGEPDTEQPEGPDTELPEEPDTEQPDLPDTELPEEPDTELPDTPDTELPDMPDTEQPDVPGEDQPGDDNADEDTSFARQVVDLVNQERAKEGLSPLSIDEKAVSAAQVRAREIETSFSHTRPNGSSFSTALTESGASYRGAGENIAWGQKTPEEVMKGWMNSPGHRANIMNEKFTSIGVGYYQNAKGVNYWTQLFTY</sequence>
<dbReference type="SUPFAM" id="SSF55797">
    <property type="entry name" value="PR-1-like"/>
    <property type="match status" value="1"/>
</dbReference>
<evidence type="ECO:0000259" key="3">
    <source>
        <dbReference type="Pfam" id="PF00188"/>
    </source>
</evidence>
<dbReference type="CDD" id="cd05379">
    <property type="entry name" value="CAP_bacterial"/>
    <property type="match status" value="1"/>
</dbReference>
<evidence type="ECO:0000313" key="5">
    <source>
        <dbReference type="Proteomes" id="UP000184245"/>
    </source>
</evidence>
<dbReference type="AlphaFoldDB" id="A0A1M4SUV2"/>
<dbReference type="Pfam" id="PF00188">
    <property type="entry name" value="CAP"/>
    <property type="match status" value="1"/>
</dbReference>
<organism evidence="4 5">
    <name type="scientific">Lactonifactor longoviformis DSM 17459</name>
    <dbReference type="NCBI Taxonomy" id="1122155"/>
    <lineage>
        <taxon>Bacteria</taxon>
        <taxon>Bacillati</taxon>
        <taxon>Bacillota</taxon>
        <taxon>Clostridia</taxon>
        <taxon>Eubacteriales</taxon>
        <taxon>Clostridiaceae</taxon>
        <taxon>Lactonifactor</taxon>
    </lineage>
</organism>
<evidence type="ECO:0000256" key="2">
    <source>
        <dbReference type="SAM" id="SignalP"/>
    </source>
</evidence>
<feature type="compositionally biased region" description="Acidic residues" evidence="1">
    <location>
        <begin position="79"/>
        <end position="147"/>
    </location>
</feature>
<reference evidence="4 5" key="1">
    <citation type="submission" date="2016-11" db="EMBL/GenBank/DDBJ databases">
        <authorList>
            <person name="Jaros S."/>
            <person name="Januszkiewicz K."/>
            <person name="Wedrychowicz H."/>
        </authorList>
    </citation>
    <scope>NUCLEOTIDE SEQUENCE [LARGE SCALE GENOMIC DNA]</scope>
    <source>
        <strain evidence="4 5">DSM 17459</strain>
    </source>
</reference>
<dbReference type="PANTHER" id="PTHR31157">
    <property type="entry name" value="SCP DOMAIN-CONTAINING PROTEIN"/>
    <property type="match status" value="1"/>
</dbReference>
<gene>
    <name evidence="4" type="ORF">SAMN02745158_00275</name>
</gene>
<evidence type="ECO:0000256" key="1">
    <source>
        <dbReference type="SAM" id="MobiDB-lite"/>
    </source>
</evidence>
<dbReference type="OrthoDB" id="9783944at2"/>
<dbReference type="PANTHER" id="PTHR31157:SF1">
    <property type="entry name" value="SCP DOMAIN-CONTAINING PROTEIN"/>
    <property type="match status" value="1"/>
</dbReference>
<dbReference type="Proteomes" id="UP000184245">
    <property type="component" value="Unassembled WGS sequence"/>
</dbReference>